<reference evidence="12 13" key="1">
    <citation type="submission" date="2019-04" db="EMBL/GenBank/DDBJ databases">
        <title>Genome sequence of Bacillus hwajinpoensis strain Y2.</title>
        <authorList>
            <person name="Fair J.L."/>
            <person name="Maclea K.S."/>
        </authorList>
    </citation>
    <scope>NUCLEOTIDE SEQUENCE [LARGE SCALE GENOMIC DNA]</scope>
    <source>
        <strain evidence="12 13">Y2</strain>
    </source>
</reference>
<dbReference type="SUPFAM" id="SSF55785">
    <property type="entry name" value="PYP-like sensor domain (PAS domain)"/>
    <property type="match status" value="1"/>
</dbReference>
<evidence type="ECO:0000259" key="10">
    <source>
        <dbReference type="PROSITE" id="PS50112"/>
    </source>
</evidence>
<dbReference type="PROSITE" id="PS50113">
    <property type="entry name" value="PAC"/>
    <property type="match status" value="1"/>
</dbReference>
<protein>
    <recommendedName>
        <fullName evidence="7">HTH-type transcriptional regulatory protein TyrR</fullName>
    </recommendedName>
</protein>
<feature type="domain" description="PAS" evidence="10">
    <location>
        <begin position="6"/>
        <end position="56"/>
    </location>
</feature>
<dbReference type="Pfam" id="PF25601">
    <property type="entry name" value="AAA_lid_14"/>
    <property type="match status" value="1"/>
</dbReference>
<evidence type="ECO:0000259" key="9">
    <source>
        <dbReference type="PROSITE" id="PS50045"/>
    </source>
</evidence>
<dbReference type="PROSITE" id="PS00676">
    <property type="entry name" value="SIGMA54_INTERACT_2"/>
    <property type="match status" value="1"/>
</dbReference>
<dbReference type="Proteomes" id="UP000310541">
    <property type="component" value="Unassembled WGS sequence"/>
</dbReference>
<dbReference type="RefSeq" id="WP_136946908.1">
    <property type="nucleotide sequence ID" value="NZ_SWFM01000002.1"/>
</dbReference>
<evidence type="ECO:0000313" key="12">
    <source>
        <dbReference type="EMBL" id="TKD70834.1"/>
    </source>
</evidence>
<dbReference type="InterPro" id="IPR058031">
    <property type="entry name" value="AAA_lid_NorR"/>
</dbReference>
<evidence type="ECO:0000259" key="11">
    <source>
        <dbReference type="PROSITE" id="PS50113"/>
    </source>
</evidence>
<dbReference type="PANTHER" id="PTHR32071:SF57">
    <property type="entry name" value="C4-DICARBOXYLATE TRANSPORT TRANSCRIPTIONAL REGULATORY PROTEIN DCTD"/>
    <property type="match status" value="1"/>
</dbReference>
<dbReference type="PROSITE" id="PS00688">
    <property type="entry name" value="SIGMA54_INTERACT_3"/>
    <property type="match status" value="1"/>
</dbReference>
<dbReference type="Pfam" id="PF13426">
    <property type="entry name" value="PAS_9"/>
    <property type="match status" value="1"/>
</dbReference>
<comment type="caution">
    <text evidence="12">The sequence shown here is derived from an EMBL/GenBank/DDBJ whole genome shotgun (WGS) entry which is preliminary data.</text>
</comment>
<dbReference type="InterPro" id="IPR030828">
    <property type="entry name" value="HTH_TyrR"/>
</dbReference>
<keyword evidence="5" id="KW-0238">DNA-binding</keyword>
<dbReference type="PROSITE" id="PS00675">
    <property type="entry name" value="SIGMA54_INTERACT_1"/>
    <property type="match status" value="1"/>
</dbReference>
<evidence type="ECO:0000256" key="6">
    <source>
        <dbReference type="ARBA" id="ARBA00023163"/>
    </source>
</evidence>
<dbReference type="InterPro" id="IPR009057">
    <property type="entry name" value="Homeodomain-like_sf"/>
</dbReference>
<feature type="coiled-coil region" evidence="8">
    <location>
        <begin position="116"/>
        <end position="143"/>
    </location>
</feature>
<keyword evidence="2" id="KW-0058">Aromatic hydrocarbons catabolism</keyword>
<accession>A0A4U1MJQ9</accession>
<dbReference type="InterPro" id="IPR025943">
    <property type="entry name" value="Sigma_54_int_dom_ATP-bd_2"/>
</dbReference>
<gene>
    <name evidence="12" type="ORF">FBF83_09485</name>
</gene>
<evidence type="ECO:0000256" key="3">
    <source>
        <dbReference type="ARBA" id="ARBA00022840"/>
    </source>
</evidence>
<evidence type="ECO:0000256" key="2">
    <source>
        <dbReference type="ARBA" id="ARBA00022797"/>
    </source>
</evidence>
<dbReference type="SMART" id="SM00382">
    <property type="entry name" value="AAA"/>
    <property type="match status" value="1"/>
</dbReference>
<feature type="domain" description="PAC" evidence="11">
    <location>
        <begin position="73"/>
        <end position="125"/>
    </location>
</feature>
<evidence type="ECO:0000256" key="8">
    <source>
        <dbReference type="SAM" id="Coils"/>
    </source>
</evidence>
<dbReference type="PANTHER" id="PTHR32071">
    <property type="entry name" value="TRANSCRIPTIONAL REGULATORY PROTEIN"/>
    <property type="match status" value="1"/>
</dbReference>
<dbReference type="InterPro" id="IPR003593">
    <property type="entry name" value="AAA+_ATPase"/>
</dbReference>
<dbReference type="InterPro" id="IPR027417">
    <property type="entry name" value="P-loop_NTPase"/>
</dbReference>
<evidence type="ECO:0000256" key="1">
    <source>
        <dbReference type="ARBA" id="ARBA00022741"/>
    </source>
</evidence>
<dbReference type="SMART" id="SM00091">
    <property type="entry name" value="PAS"/>
    <property type="match status" value="1"/>
</dbReference>
<dbReference type="SUPFAM" id="SSF52540">
    <property type="entry name" value="P-loop containing nucleoside triphosphate hydrolases"/>
    <property type="match status" value="1"/>
</dbReference>
<dbReference type="InterPro" id="IPR000700">
    <property type="entry name" value="PAS-assoc_C"/>
</dbReference>
<evidence type="ECO:0000256" key="4">
    <source>
        <dbReference type="ARBA" id="ARBA00023015"/>
    </source>
</evidence>
<dbReference type="InterPro" id="IPR002078">
    <property type="entry name" value="Sigma_54_int"/>
</dbReference>
<dbReference type="SUPFAM" id="SSF46689">
    <property type="entry name" value="Homeodomain-like"/>
    <property type="match status" value="1"/>
</dbReference>
<dbReference type="Pfam" id="PF18024">
    <property type="entry name" value="HTH_50"/>
    <property type="match status" value="1"/>
</dbReference>
<dbReference type="GO" id="GO:0003677">
    <property type="term" value="F:DNA binding"/>
    <property type="evidence" value="ECO:0007669"/>
    <property type="project" value="UniProtKB-KW"/>
</dbReference>
<dbReference type="InterPro" id="IPR025662">
    <property type="entry name" value="Sigma_54_int_dom_ATP-bd_1"/>
</dbReference>
<dbReference type="InterPro" id="IPR035965">
    <property type="entry name" value="PAS-like_dom_sf"/>
</dbReference>
<dbReference type="PROSITE" id="PS50045">
    <property type="entry name" value="SIGMA54_INTERACT_4"/>
    <property type="match status" value="1"/>
</dbReference>
<keyword evidence="3" id="KW-0067">ATP-binding</keyword>
<dbReference type="InterPro" id="IPR025944">
    <property type="entry name" value="Sigma_54_int_dom_CS"/>
</dbReference>
<dbReference type="AlphaFoldDB" id="A0A4U1MJQ9"/>
<dbReference type="GO" id="GO:0006355">
    <property type="term" value="P:regulation of DNA-templated transcription"/>
    <property type="evidence" value="ECO:0007669"/>
    <property type="project" value="InterPro"/>
</dbReference>
<dbReference type="GO" id="GO:0005524">
    <property type="term" value="F:ATP binding"/>
    <property type="evidence" value="ECO:0007669"/>
    <property type="project" value="UniProtKB-KW"/>
</dbReference>
<dbReference type="Pfam" id="PF00158">
    <property type="entry name" value="Sigma54_activat"/>
    <property type="match status" value="1"/>
</dbReference>
<keyword evidence="8" id="KW-0175">Coiled coil</keyword>
<dbReference type="Gene3D" id="3.30.450.20">
    <property type="entry name" value="PAS domain"/>
    <property type="match status" value="1"/>
</dbReference>
<dbReference type="CDD" id="cd00130">
    <property type="entry name" value="PAS"/>
    <property type="match status" value="1"/>
</dbReference>
<feature type="domain" description="Sigma-54 factor interaction" evidence="9">
    <location>
        <begin position="150"/>
        <end position="379"/>
    </location>
</feature>
<evidence type="ECO:0000256" key="5">
    <source>
        <dbReference type="ARBA" id="ARBA00023125"/>
    </source>
</evidence>
<dbReference type="Gene3D" id="1.10.8.60">
    <property type="match status" value="1"/>
</dbReference>
<sequence length="468" mass="52781">MSSTLLEIELNAILSASKDNIVITDGKGIVLRVSPNCEAVYGREASFLIGKSVRELEQESVFAPSITKRVLVEKKKLQIMQKTPTGRVVMATGLPVFDDNGTIIRVISFSHDLTEIQHLKEDYEELRTQMEVYQTEIQELREKELVPEDFVIKSQAIQMIWQLVERVAKSDASVVFLGESGVGKNVFARALHKGSEHRNGSFIEVNCGAIPETLFESEMFGYEPGSFTGAGKKGKAGLIELANNGTLFLDEVGELPLAVQAKLLKAIQEKTITRIGGVKPKTIDFRLIASTNQNLEDMVKKGQFREDLFYRLNVIPITIPPLKERKEDIATLAAFFLNQLNDKYQTTKFFHAATIEGLLEYSWPGNVRELQNIVERLVITAETRTIYPEALPSYIQRTSDQGPTNWALPSHEEEGKSLKEALEAVEVRWLKRAFNQYKTTYEMADYLGMNQSTVVRKLKKYKIDAKSH</sequence>
<organism evidence="12 13">
    <name type="scientific">Guptibacillus hwajinpoensis</name>
    <dbReference type="NCBI Taxonomy" id="208199"/>
    <lineage>
        <taxon>Bacteria</taxon>
        <taxon>Bacillati</taxon>
        <taxon>Bacillota</taxon>
        <taxon>Bacilli</taxon>
        <taxon>Bacillales</taxon>
        <taxon>Guptibacillaceae</taxon>
        <taxon>Guptibacillus</taxon>
    </lineage>
</organism>
<dbReference type="NCBIfam" id="TIGR00229">
    <property type="entry name" value="sensory_box"/>
    <property type="match status" value="1"/>
</dbReference>
<dbReference type="FunFam" id="3.40.50.300:FF:000006">
    <property type="entry name" value="DNA-binding transcriptional regulator NtrC"/>
    <property type="match status" value="1"/>
</dbReference>
<keyword evidence="4" id="KW-0805">Transcription regulation</keyword>
<dbReference type="CDD" id="cd00009">
    <property type="entry name" value="AAA"/>
    <property type="match status" value="1"/>
</dbReference>
<dbReference type="Gene3D" id="3.40.50.300">
    <property type="entry name" value="P-loop containing nucleotide triphosphate hydrolases"/>
    <property type="match status" value="1"/>
</dbReference>
<keyword evidence="1" id="KW-0547">Nucleotide-binding</keyword>
<dbReference type="InterPro" id="IPR000014">
    <property type="entry name" value="PAS"/>
</dbReference>
<name>A0A4U1MJQ9_9BACL</name>
<proteinExistence type="predicted"/>
<evidence type="ECO:0000313" key="13">
    <source>
        <dbReference type="Proteomes" id="UP000310541"/>
    </source>
</evidence>
<evidence type="ECO:0000256" key="7">
    <source>
        <dbReference type="ARBA" id="ARBA00029500"/>
    </source>
</evidence>
<dbReference type="EMBL" id="SWFM01000002">
    <property type="protein sequence ID" value="TKD70834.1"/>
    <property type="molecule type" value="Genomic_DNA"/>
</dbReference>
<dbReference type="Gene3D" id="1.10.10.60">
    <property type="entry name" value="Homeodomain-like"/>
    <property type="match status" value="1"/>
</dbReference>
<keyword evidence="6" id="KW-0804">Transcription</keyword>
<dbReference type="OrthoDB" id="9771372at2"/>
<dbReference type="PROSITE" id="PS50112">
    <property type="entry name" value="PAS"/>
    <property type="match status" value="1"/>
</dbReference>